<evidence type="ECO:0000256" key="1">
    <source>
        <dbReference type="SAM" id="SignalP"/>
    </source>
</evidence>
<gene>
    <name evidence="2" type="ORF">CLV60_112110</name>
</gene>
<keyword evidence="3" id="KW-1185">Reference proteome</keyword>
<dbReference type="EMBL" id="PYAS01000012">
    <property type="protein sequence ID" value="PSL25191.1"/>
    <property type="molecule type" value="Genomic_DNA"/>
</dbReference>
<dbReference type="AlphaFoldDB" id="A0A2P8FU09"/>
<dbReference type="Proteomes" id="UP000241964">
    <property type="component" value="Unassembled WGS sequence"/>
</dbReference>
<sequence length="49" mass="5759">MGIKRTVFFLRKWLLRMAISFMLGFSNAINQDTKSIDDTSFKIEETTKK</sequence>
<protein>
    <submittedName>
        <fullName evidence="2">Uncharacterized protein</fullName>
    </submittedName>
</protein>
<reference evidence="2 3" key="1">
    <citation type="submission" date="2018-03" db="EMBL/GenBank/DDBJ databases">
        <title>Genomic Encyclopedia of Archaeal and Bacterial Type Strains, Phase II (KMG-II): from individual species to whole genera.</title>
        <authorList>
            <person name="Goeker M."/>
        </authorList>
    </citation>
    <scope>NUCLEOTIDE SEQUENCE [LARGE SCALE GENOMIC DNA]</scope>
    <source>
        <strain evidence="2 3">DSM 29057</strain>
    </source>
</reference>
<feature type="signal peptide" evidence="1">
    <location>
        <begin position="1"/>
        <end position="28"/>
    </location>
</feature>
<organism evidence="2 3">
    <name type="scientific">Dyadobacter jiangsuensis</name>
    <dbReference type="NCBI Taxonomy" id="1591085"/>
    <lineage>
        <taxon>Bacteria</taxon>
        <taxon>Pseudomonadati</taxon>
        <taxon>Bacteroidota</taxon>
        <taxon>Cytophagia</taxon>
        <taxon>Cytophagales</taxon>
        <taxon>Spirosomataceae</taxon>
        <taxon>Dyadobacter</taxon>
    </lineage>
</organism>
<keyword evidence="1" id="KW-0732">Signal</keyword>
<comment type="caution">
    <text evidence="2">The sequence shown here is derived from an EMBL/GenBank/DDBJ whole genome shotgun (WGS) entry which is preliminary data.</text>
</comment>
<name>A0A2P8FU09_9BACT</name>
<feature type="chain" id="PRO_5015177106" evidence="1">
    <location>
        <begin position="29"/>
        <end position="49"/>
    </location>
</feature>
<evidence type="ECO:0000313" key="2">
    <source>
        <dbReference type="EMBL" id="PSL25191.1"/>
    </source>
</evidence>
<accession>A0A2P8FU09</accession>
<proteinExistence type="predicted"/>
<evidence type="ECO:0000313" key="3">
    <source>
        <dbReference type="Proteomes" id="UP000241964"/>
    </source>
</evidence>